<name>A0A6G1VMG2_9BACT</name>
<proteinExistence type="predicted"/>
<dbReference type="Proteomes" id="UP000477980">
    <property type="component" value="Unassembled WGS sequence"/>
</dbReference>
<evidence type="ECO:0000313" key="2">
    <source>
        <dbReference type="Proteomes" id="UP000477980"/>
    </source>
</evidence>
<dbReference type="AlphaFoldDB" id="A0A6G1VMG2"/>
<organism evidence="1 2">
    <name type="scientific">Segatella copri</name>
    <dbReference type="NCBI Taxonomy" id="165179"/>
    <lineage>
        <taxon>Bacteria</taxon>
        <taxon>Pseudomonadati</taxon>
        <taxon>Bacteroidota</taxon>
        <taxon>Bacteroidia</taxon>
        <taxon>Bacteroidales</taxon>
        <taxon>Prevotellaceae</taxon>
        <taxon>Segatella</taxon>
    </lineage>
</organism>
<dbReference type="RefSeq" id="WP_153089439.1">
    <property type="nucleotide sequence ID" value="NZ_VZAH01000058.1"/>
</dbReference>
<comment type="caution">
    <text evidence="1">The sequence shown here is derived from an EMBL/GenBank/DDBJ whole genome shotgun (WGS) entry which is preliminary data.</text>
</comment>
<protein>
    <submittedName>
        <fullName evidence="1">Uncharacterized protein</fullName>
    </submittedName>
</protein>
<gene>
    <name evidence="1" type="ORF">F7D25_05825</name>
</gene>
<evidence type="ECO:0000313" key="1">
    <source>
        <dbReference type="EMBL" id="MQP13933.1"/>
    </source>
</evidence>
<sequence length="506" mass="59356">MREAPIILPVFTTSVPLDFPSEGTFAFNKKTHKQLEVTVRINEHQYFNMNFLNHDGYIMACCRWAHVLDFAENGYDRYEQIIKKHFRKKYPVISSLYGQHTDTAEDIHISPIGFEGNPKEWYISMRIYGEKFDDLLHGNLLMNVAFASAVGNLCMASVDVFKEIMKSDAKQPKILLKELTGIDEIDKNFDFGNYLDARNPETGEIISTAREDGKASGVELPEEIEIPQNMEMYPVSTYLFFFTKTLKDMDFVIFSNALYFEIYGMMSKLKEYGFFTDEKLEELEKTVSILGDKVIAGEDAGTERLRITTIVYQITSKMRTPLLEEKYHVKETEEGKFAMELDGYIKKLIWRKWDTTYLEERMKQEDEVTAKVEADQAFVKKKSAEWKAIMEGMSFNAFLLFHSKMNELMKTKKATLVKYGFLATQMLDNHKRYWACSYYWHNKEYDEQEYIRYRKQTEIIVTIFYEGILRGTQYGNHPRTKYALKIHSIIEDLMNKDWSKVNETLK</sequence>
<accession>A0A6G1VMG2</accession>
<reference evidence="1 2" key="1">
    <citation type="submission" date="2019-09" db="EMBL/GenBank/DDBJ databases">
        <title>Distinct polysaccharide growth profiles of human intestinal Prevotella copri isolates.</title>
        <authorList>
            <person name="Fehlner-Peach H."/>
            <person name="Magnabosco C."/>
            <person name="Raghavan V."/>
            <person name="Scher J.U."/>
            <person name="Tett A."/>
            <person name="Cox L.M."/>
            <person name="Gottsegen C."/>
            <person name="Watters A."/>
            <person name="Wiltshire- Gordon J.D."/>
            <person name="Segata N."/>
            <person name="Bonneau R."/>
            <person name="Littman D.R."/>
        </authorList>
    </citation>
    <scope>NUCLEOTIDE SEQUENCE [LARGE SCALE GENOMIC DNA]</scope>
    <source>
        <strain evidence="2">iAA917</strain>
    </source>
</reference>
<dbReference type="OrthoDB" id="9886654at2"/>
<dbReference type="EMBL" id="VZAH01000058">
    <property type="protein sequence ID" value="MQP13933.1"/>
    <property type="molecule type" value="Genomic_DNA"/>
</dbReference>